<dbReference type="PANTHER" id="PTHR43684:SF1">
    <property type="entry name" value="ENOYL-COA DELTA ISOMERASE 2"/>
    <property type="match status" value="1"/>
</dbReference>
<dbReference type="EMBL" id="GDKW01001160">
    <property type="protein sequence ID" value="JAI55435.1"/>
    <property type="molecule type" value="mRNA"/>
</dbReference>
<dbReference type="InterPro" id="IPR014748">
    <property type="entry name" value="Enoyl-CoA_hydra_C"/>
</dbReference>
<evidence type="ECO:0000256" key="2">
    <source>
        <dbReference type="ARBA" id="ARBA00023140"/>
    </source>
</evidence>
<dbReference type="InterPro" id="IPR051053">
    <property type="entry name" value="ECH/Chromodomain_protein"/>
</dbReference>
<reference evidence="4" key="1">
    <citation type="journal article" date="2016" name="PLoS Negl. Trop. Dis.">
        <title>A Deep Insight into the Sialome of Rhodnius neglectus, a Vector of Chagas Disease.</title>
        <authorList>
            <person name="Santiago P.B."/>
            <person name="Assumpcao T.C."/>
            <person name="Araujo C.N."/>
            <person name="Bastos I.M."/>
            <person name="Neves D."/>
            <person name="Silva I.G."/>
            <person name="Charneau S."/>
            <person name="Queiroz R.M."/>
            <person name="Raiol T."/>
            <person name="Oliveira J.V."/>
            <person name="Sousa M.V."/>
            <person name="Calvo E."/>
            <person name="Ribeiro J.M."/>
            <person name="Santana J.M."/>
        </authorList>
    </citation>
    <scope>NUCLEOTIDE SEQUENCE</scope>
    <source>
        <tissue evidence="4">Salivary glands</tissue>
    </source>
</reference>
<dbReference type="Gene3D" id="3.90.226.10">
    <property type="entry name" value="2-enoyl-CoA Hydratase, Chain A, domain 1"/>
    <property type="match status" value="1"/>
</dbReference>
<dbReference type="CDD" id="cd06558">
    <property type="entry name" value="crotonase-like"/>
    <property type="match status" value="1"/>
</dbReference>
<dbReference type="SUPFAM" id="SSF52096">
    <property type="entry name" value="ClpP/crotonase"/>
    <property type="match status" value="1"/>
</dbReference>
<protein>
    <submittedName>
        <fullName evidence="4">Putative enoyl-coa hydratase/isomerase</fullName>
    </submittedName>
</protein>
<dbReference type="InterPro" id="IPR001753">
    <property type="entry name" value="Enoyl-CoA_hydra/iso"/>
</dbReference>
<evidence type="ECO:0000256" key="3">
    <source>
        <dbReference type="ARBA" id="ARBA00023235"/>
    </source>
</evidence>
<keyword evidence="2" id="KW-0576">Peroxisome</keyword>
<proteinExistence type="evidence at transcript level"/>
<comment type="subcellular location">
    <subcellularLocation>
        <location evidence="1">Peroxisome</location>
    </subcellularLocation>
</comment>
<accession>A0A0P4VK62</accession>
<name>A0A0P4VK62_9HEMI</name>
<dbReference type="GO" id="GO:0005777">
    <property type="term" value="C:peroxisome"/>
    <property type="evidence" value="ECO:0007669"/>
    <property type="project" value="UniProtKB-SubCell"/>
</dbReference>
<dbReference type="Pfam" id="PF00378">
    <property type="entry name" value="ECH_1"/>
    <property type="match status" value="1"/>
</dbReference>
<evidence type="ECO:0000256" key="1">
    <source>
        <dbReference type="ARBA" id="ARBA00004275"/>
    </source>
</evidence>
<dbReference type="PANTHER" id="PTHR43684">
    <property type="match status" value="1"/>
</dbReference>
<dbReference type="AlphaFoldDB" id="A0A0P4VK62"/>
<evidence type="ECO:0000313" key="4">
    <source>
        <dbReference type="EMBL" id="JAI55435.1"/>
    </source>
</evidence>
<keyword evidence="3 4" id="KW-0413">Isomerase</keyword>
<sequence length="261" mass="29202">MADQELIVTKEKCMQLIKFNRPKRRNAISIKMYVELSRLLSAAVKNEAISMTVITGIGDYFSSGNDFGSPIEEECVDDDVEFIARKKVEVVKGFIRTLIDHPKILVAVVNGPAIGIAVTMLPLFDLVIATEKATFLTPFSKLGLSAEGCSSYTFPRMLGKSLAARMLYFNYEMNVNEAKSIGFVAEIVPYKNLAEVFKNLGELSELPVKSLVASKRLMRQHDLSSLHFANNLESEELIERFQSEEFMEAIAAFLTKKQSKL</sequence>
<dbReference type="GO" id="GO:0004165">
    <property type="term" value="F:delta(3)-delta(2)-enoyl-CoA isomerase activity"/>
    <property type="evidence" value="ECO:0007669"/>
    <property type="project" value="UniProtKB-ARBA"/>
</dbReference>
<dbReference type="Gene3D" id="1.10.12.10">
    <property type="entry name" value="Lyase 2-enoyl-coa Hydratase, Chain A, domain 2"/>
    <property type="match status" value="1"/>
</dbReference>
<dbReference type="InterPro" id="IPR029045">
    <property type="entry name" value="ClpP/crotonase-like_dom_sf"/>
</dbReference>
<organism evidence="4">
    <name type="scientific">Rhodnius neglectus</name>
    <dbReference type="NCBI Taxonomy" id="72488"/>
    <lineage>
        <taxon>Eukaryota</taxon>
        <taxon>Metazoa</taxon>
        <taxon>Ecdysozoa</taxon>
        <taxon>Arthropoda</taxon>
        <taxon>Hexapoda</taxon>
        <taxon>Insecta</taxon>
        <taxon>Pterygota</taxon>
        <taxon>Neoptera</taxon>
        <taxon>Paraneoptera</taxon>
        <taxon>Hemiptera</taxon>
        <taxon>Heteroptera</taxon>
        <taxon>Panheteroptera</taxon>
        <taxon>Cimicomorpha</taxon>
        <taxon>Reduviidae</taxon>
        <taxon>Triatominae</taxon>
        <taxon>Rhodnius</taxon>
    </lineage>
</organism>